<comment type="caution">
    <text evidence="1">The sequence shown here is derived from an EMBL/GenBank/DDBJ whole genome shotgun (WGS) entry which is preliminary data.</text>
</comment>
<evidence type="ECO:0000313" key="1">
    <source>
        <dbReference type="EMBL" id="KAI8531923.1"/>
    </source>
</evidence>
<evidence type="ECO:0000313" key="2">
    <source>
        <dbReference type="Proteomes" id="UP001062846"/>
    </source>
</evidence>
<keyword evidence="2" id="KW-1185">Reference proteome</keyword>
<sequence length="227" mass="25235">MVRPTSPPDQLFIRRRRRPRHAATFNIVIMREELQQFGGGGGGGESEDRGPRMRDGRPRGGDDHRRNSAVTGKATERISSAEWYALVSANLGLLLGLIQIMYQNRKDSPIETRPATMAVSLAALCISIFAAVALLKFKAVKMEEEEEQQTTGHFFYCCRIRDMNVLISGVFTLSCLVSVFVADRLVWIVFVSCASIVSALLVAWCFLFLPIFGRTKSGHGESGPRRV</sequence>
<proteinExistence type="predicted"/>
<accession>A0ACC0LUT7</accession>
<protein>
    <submittedName>
        <fullName evidence="1">Uncharacterized protein</fullName>
    </submittedName>
</protein>
<reference evidence="1" key="1">
    <citation type="submission" date="2022-02" db="EMBL/GenBank/DDBJ databases">
        <title>Plant Genome Project.</title>
        <authorList>
            <person name="Zhang R.-G."/>
        </authorList>
    </citation>
    <scope>NUCLEOTIDE SEQUENCE</scope>
    <source>
        <strain evidence="1">AT1</strain>
    </source>
</reference>
<dbReference type="Proteomes" id="UP001062846">
    <property type="component" value="Chromosome 11"/>
</dbReference>
<organism evidence="1 2">
    <name type="scientific">Rhododendron molle</name>
    <name type="common">Chinese azalea</name>
    <name type="synonym">Azalea mollis</name>
    <dbReference type="NCBI Taxonomy" id="49168"/>
    <lineage>
        <taxon>Eukaryota</taxon>
        <taxon>Viridiplantae</taxon>
        <taxon>Streptophyta</taxon>
        <taxon>Embryophyta</taxon>
        <taxon>Tracheophyta</taxon>
        <taxon>Spermatophyta</taxon>
        <taxon>Magnoliopsida</taxon>
        <taxon>eudicotyledons</taxon>
        <taxon>Gunneridae</taxon>
        <taxon>Pentapetalae</taxon>
        <taxon>asterids</taxon>
        <taxon>Ericales</taxon>
        <taxon>Ericaceae</taxon>
        <taxon>Ericoideae</taxon>
        <taxon>Rhodoreae</taxon>
        <taxon>Rhododendron</taxon>
    </lineage>
</organism>
<name>A0ACC0LUT7_RHOML</name>
<gene>
    <name evidence="1" type="ORF">RHMOL_Rhmol11G0173600</name>
</gene>
<dbReference type="EMBL" id="CM046398">
    <property type="protein sequence ID" value="KAI8531923.1"/>
    <property type="molecule type" value="Genomic_DNA"/>
</dbReference>